<dbReference type="SUPFAM" id="SSF47240">
    <property type="entry name" value="Ferritin-like"/>
    <property type="match status" value="1"/>
</dbReference>
<dbReference type="Pfam" id="PF00210">
    <property type="entry name" value="Ferritin"/>
    <property type="match status" value="1"/>
</dbReference>
<dbReference type="PROSITE" id="PS00818">
    <property type="entry name" value="DPS_1"/>
    <property type="match status" value="1"/>
</dbReference>
<sequence>MEPKIGITKKELESSINCLTTVLANEMLLYTKTRKFHWNVSGNSFMELHKLFESQYTALEQEIDEIAERISKLGGNAIGTMKEFIDNSILKENLKTVDQREMLHELLTDHETVLKQLRDFVKTVEETQDYGTTDFLTALIQKHEEQSWMLRKYIDQK</sequence>
<reference evidence="5 6" key="1">
    <citation type="submission" date="2016-10" db="EMBL/GenBank/DDBJ databases">
        <title>Complete Genome Sequence of Flavobacterium sp. PK15.</title>
        <authorList>
            <person name="Ekwe A."/>
            <person name="Kim S.B."/>
        </authorList>
    </citation>
    <scope>NUCLEOTIDE SEQUENCE [LARGE SCALE GENOMIC DNA]</scope>
    <source>
        <strain evidence="5 6">PK15</strain>
    </source>
</reference>
<evidence type="ECO:0000256" key="2">
    <source>
        <dbReference type="RuleBase" id="RU003875"/>
    </source>
</evidence>
<gene>
    <name evidence="5" type="ORF">BIW12_10600</name>
</gene>
<evidence type="ECO:0000313" key="6">
    <source>
        <dbReference type="Proteomes" id="UP000178198"/>
    </source>
</evidence>
<accession>A0A1D9PBE1</accession>
<feature type="domain" description="Ferritin/DPS" evidence="4">
    <location>
        <begin position="19"/>
        <end position="156"/>
    </location>
</feature>
<evidence type="ECO:0000313" key="5">
    <source>
        <dbReference type="EMBL" id="AOZ99842.1"/>
    </source>
</evidence>
<dbReference type="GO" id="GO:0016722">
    <property type="term" value="F:oxidoreductase activity, acting on metal ions"/>
    <property type="evidence" value="ECO:0007669"/>
    <property type="project" value="InterPro"/>
</dbReference>
<evidence type="ECO:0000256" key="3">
    <source>
        <dbReference type="SAM" id="Coils"/>
    </source>
</evidence>
<dbReference type="InterPro" id="IPR009078">
    <property type="entry name" value="Ferritin-like_SF"/>
</dbReference>
<dbReference type="InterPro" id="IPR008331">
    <property type="entry name" value="Ferritin_DPS_dom"/>
</dbReference>
<proteinExistence type="inferred from homology"/>
<dbReference type="PROSITE" id="PS00819">
    <property type="entry name" value="DPS_2"/>
    <property type="match status" value="1"/>
</dbReference>
<dbReference type="EMBL" id="CP017774">
    <property type="protein sequence ID" value="AOZ99842.1"/>
    <property type="molecule type" value="Genomic_DNA"/>
</dbReference>
<evidence type="ECO:0000256" key="1">
    <source>
        <dbReference type="ARBA" id="ARBA00009497"/>
    </source>
</evidence>
<dbReference type="PANTHER" id="PTHR42932:SF3">
    <property type="entry name" value="DNA PROTECTION DURING STARVATION PROTEIN"/>
    <property type="match status" value="1"/>
</dbReference>
<dbReference type="KEGG" id="fcm:BIW12_10600"/>
<dbReference type="InterPro" id="IPR002177">
    <property type="entry name" value="DPS_DNA-bd"/>
</dbReference>
<organism evidence="5 6">
    <name type="scientific">Flavobacterium commune</name>
    <dbReference type="NCBI Taxonomy" id="1306519"/>
    <lineage>
        <taxon>Bacteria</taxon>
        <taxon>Pseudomonadati</taxon>
        <taxon>Bacteroidota</taxon>
        <taxon>Flavobacteriia</taxon>
        <taxon>Flavobacteriales</taxon>
        <taxon>Flavobacteriaceae</taxon>
        <taxon>Flavobacterium</taxon>
    </lineage>
</organism>
<dbReference type="STRING" id="1306519.BIW12_10600"/>
<protein>
    <submittedName>
        <fullName evidence="5">DNA starvation/stationary phase protection protein</fullName>
    </submittedName>
</protein>
<evidence type="ECO:0000259" key="4">
    <source>
        <dbReference type="Pfam" id="PF00210"/>
    </source>
</evidence>
<dbReference type="OrthoDB" id="9797023at2"/>
<dbReference type="RefSeq" id="WP_071185085.1">
    <property type="nucleotide sequence ID" value="NZ_CP017774.1"/>
</dbReference>
<dbReference type="InterPro" id="IPR023188">
    <property type="entry name" value="DPS_DNA-bd_CS"/>
</dbReference>
<dbReference type="AlphaFoldDB" id="A0A1D9PBE1"/>
<keyword evidence="3" id="KW-0175">Coiled coil</keyword>
<dbReference type="GO" id="GO:0008199">
    <property type="term" value="F:ferric iron binding"/>
    <property type="evidence" value="ECO:0007669"/>
    <property type="project" value="InterPro"/>
</dbReference>
<dbReference type="InterPro" id="IPR012347">
    <property type="entry name" value="Ferritin-like"/>
</dbReference>
<dbReference type="PRINTS" id="PR01346">
    <property type="entry name" value="HELNAPAPROT"/>
</dbReference>
<dbReference type="Gene3D" id="1.20.1260.10">
    <property type="match status" value="1"/>
</dbReference>
<comment type="similarity">
    <text evidence="1 2">Belongs to the Dps family.</text>
</comment>
<name>A0A1D9PBE1_9FLAO</name>
<dbReference type="PANTHER" id="PTHR42932">
    <property type="entry name" value="GENERAL STRESS PROTEIN 20U"/>
    <property type="match status" value="1"/>
</dbReference>
<dbReference type="PIRSF" id="PIRSF005900">
    <property type="entry name" value="Dps"/>
    <property type="match status" value="1"/>
</dbReference>
<dbReference type="CDD" id="cd01043">
    <property type="entry name" value="DPS"/>
    <property type="match status" value="1"/>
</dbReference>
<dbReference type="Proteomes" id="UP000178198">
    <property type="component" value="Chromosome"/>
</dbReference>
<keyword evidence="6" id="KW-1185">Reference proteome</keyword>
<feature type="coiled-coil region" evidence="3">
    <location>
        <begin position="49"/>
        <end position="76"/>
    </location>
</feature>